<feature type="transmembrane region" description="Helical" evidence="1">
    <location>
        <begin position="7"/>
        <end position="24"/>
    </location>
</feature>
<organism evidence="2 3">
    <name type="scientific">Bacillus cereus</name>
    <dbReference type="NCBI Taxonomy" id="1396"/>
    <lineage>
        <taxon>Bacteria</taxon>
        <taxon>Bacillati</taxon>
        <taxon>Bacillota</taxon>
        <taxon>Bacilli</taxon>
        <taxon>Bacillales</taxon>
        <taxon>Bacillaceae</taxon>
        <taxon>Bacillus</taxon>
        <taxon>Bacillus cereus group</taxon>
    </lineage>
</organism>
<name>A0A9X6YQE2_BACCE</name>
<dbReference type="EMBL" id="NTXW01000044">
    <property type="protein sequence ID" value="PEQ83448.1"/>
    <property type="molecule type" value="Genomic_DNA"/>
</dbReference>
<accession>A0A9X6YQE2</accession>
<dbReference type="AlphaFoldDB" id="A0A9X6YQE2"/>
<keyword evidence="1" id="KW-0812">Transmembrane</keyword>
<comment type="caution">
    <text evidence="2">The sequence shown here is derived from an EMBL/GenBank/DDBJ whole genome shotgun (WGS) entry which is preliminary data.</text>
</comment>
<reference evidence="2 3" key="1">
    <citation type="submission" date="2017-09" db="EMBL/GenBank/DDBJ databases">
        <title>Large-scale bioinformatics analysis of Bacillus genomes uncovers conserved roles of natural products in bacterial physiology.</title>
        <authorList>
            <consortium name="Agbiome Team Llc"/>
            <person name="Bleich R.M."/>
            <person name="Kirk G.J."/>
            <person name="Santa Maria K.C."/>
            <person name="Allen S.E."/>
            <person name="Farag S."/>
            <person name="Shank E.A."/>
            <person name="Bowers A."/>
        </authorList>
    </citation>
    <scope>NUCLEOTIDE SEQUENCE [LARGE SCALE GENOMIC DNA]</scope>
    <source>
        <strain evidence="2 3">AFS006334</strain>
    </source>
</reference>
<gene>
    <name evidence="2" type="ORF">CN475_23250</name>
</gene>
<evidence type="ECO:0000313" key="3">
    <source>
        <dbReference type="Proteomes" id="UP000219869"/>
    </source>
</evidence>
<evidence type="ECO:0000313" key="2">
    <source>
        <dbReference type="EMBL" id="PEQ83448.1"/>
    </source>
</evidence>
<keyword evidence="1" id="KW-0472">Membrane</keyword>
<evidence type="ECO:0000256" key="1">
    <source>
        <dbReference type="SAM" id="Phobius"/>
    </source>
</evidence>
<feature type="transmembrane region" description="Helical" evidence="1">
    <location>
        <begin position="58"/>
        <end position="80"/>
    </location>
</feature>
<protein>
    <submittedName>
        <fullName evidence="2">Uncharacterized protein</fullName>
    </submittedName>
</protein>
<proteinExistence type="predicted"/>
<dbReference type="RefSeq" id="WP_098324104.1">
    <property type="nucleotide sequence ID" value="NZ_NTXW01000044.1"/>
</dbReference>
<keyword evidence="1" id="KW-1133">Transmembrane helix</keyword>
<dbReference type="Proteomes" id="UP000219869">
    <property type="component" value="Unassembled WGS sequence"/>
</dbReference>
<sequence>MKITKYIGIGSMIWAIVFFIDYIYELFQINESGSVTTLTGLRITTEMTKEELNTQFALTWQALLMYIIFLIIWVVISLLINSRKQKNYNVN</sequence>